<dbReference type="InterPro" id="IPR013106">
    <property type="entry name" value="Ig_V-set"/>
</dbReference>
<name>A0A3Q2EAB3_CYPVA</name>
<dbReference type="InterPro" id="IPR013783">
    <property type="entry name" value="Ig-like_fold"/>
</dbReference>
<protein>
    <recommendedName>
        <fullName evidence="9">Immunoglobulin subtype domain-containing protein</fullName>
    </recommendedName>
</protein>
<dbReference type="SUPFAM" id="SSF48726">
    <property type="entry name" value="Immunoglobulin"/>
    <property type="match status" value="2"/>
</dbReference>
<feature type="domain" description="Immunoglobulin" evidence="6">
    <location>
        <begin position="120"/>
        <end position="220"/>
    </location>
</feature>
<evidence type="ECO:0000256" key="2">
    <source>
        <dbReference type="ARBA" id="ARBA00022692"/>
    </source>
</evidence>
<reference evidence="7" key="2">
    <citation type="submission" date="2025-09" db="UniProtKB">
        <authorList>
            <consortium name="Ensembl"/>
        </authorList>
    </citation>
    <scope>IDENTIFICATION</scope>
</reference>
<dbReference type="PANTHER" id="PTHR11860">
    <property type="entry name" value="POLYMERIC-IMMUNOGLOBULIN RECEPTOR"/>
    <property type="match status" value="1"/>
</dbReference>
<evidence type="ECO:0000256" key="4">
    <source>
        <dbReference type="SAM" id="SignalP"/>
    </source>
</evidence>
<keyword evidence="3" id="KW-0472">Membrane</keyword>
<evidence type="ECO:0000313" key="7">
    <source>
        <dbReference type="Ensembl" id="ENSCVAP00000029358.1"/>
    </source>
</evidence>
<feature type="domain" description="Immunoglobulin V-set" evidence="5">
    <location>
        <begin position="130"/>
        <end position="203"/>
    </location>
</feature>
<dbReference type="GO" id="GO:0005886">
    <property type="term" value="C:plasma membrane"/>
    <property type="evidence" value="ECO:0007669"/>
    <property type="project" value="TreeGrafter"/>
</dbReference>
<evidence type="ECO:0000313" key="8">
    <source>
        <dbReference type="Proteomes" id="UP000265020"/>
    </source>
</evidence>
<dbReference type="GeneTree" id="ENSGT00950000182977"/>
<reference evidence="7" key="1">
    <citation type="submission" date="2025-08" db="UniProtKB">
        <authorList>
            <consortium name="Ensembl"/>
        </authorList>
    </citation>
    <scope>IDENTIFICATION</scope>
</reference>
<dbReference type="InterPro" id="IPR050671">
    <property type="entry name" value="CD300_family_receptors"/>
</dbReference>
<dbReference type="SMART" id="SM00406">
    <property type="entry name" value="IGv"/>
    <property type="match status" value="1"/>
</dbReference>
<dbReference type="PANTHER" id="PTHR11860:SF118">
    <property type="entry name" value="CMRF35-LIKE MOLECULE 3-RELATED"/>
    <property type="match status" value="1"/>
</dbReference>
<sequence>MVNLGFLLFSAVLSCLTTVPGLIHHFGYEGRDEHIQCSYPLGYEGYEKYLCKNNCGNNDVLISTLQKNTTKYRTYDEKRKRVFIAIISKLHLNDAGKFWCGVTRPGTDIYTEVKLCCQTVSKTQSIEEGSVTISCPYDSQSANNLKYLCRGNRPSVCLKQAVITSNSPQEGRFRLTDDRKSRIFTVTISRLTLKDSGLYLCGVKRTSDYDLFSAVELDVKGKPTLGDYRIFFFYHLKKLSDAATSILQSLEGFLWFANFPLFYLKASELITECFKFNTIKPQDISLK</sequence>
<dbReference type="Proteomes" id="UP000265020">
    <property type="component" value="Unassembled WGS sequence"/>
</dbReference>
<dbReference type="Pfam" id="PF07686">
    <property type="entry name" value="V-set"/>
    <property type="match status" value="1"/>
</dbReference>
<dbReference type="Gene3D" id="2.60.40.10">
    <property type="entry name" value="Immunoglobulins"/>
    <property type="match status" value="2"/>
</dbReference>
<comment type="subcellular location">
    <subcellularLocation>
        <location evidence="1">Membrane</location>
    </subcellularLocation>
</comment>
<feature type="signal peptide" evidence="4">
    <location>
        <begin position="1"/>
        <end position="21"/>
    </location>
</feature>
<evidence type="ECO:0000256" key="3">
    <source>
        <dbReference type="ARBA" id="ARBA00023136"/>
    </source>
</evidence>
<keyword evidence="4" id="KW-0732">Signal</keyword>
<proteinExistence type="predicted"/>
<dbReference type="OMA" id="EEDDHIC"/>
<evidence type="ECO:0000259" key="5">
    <source>
        <dbReference type="SMART" id="SM00406"/>
    </source>
</evidence>
<dbReference type="GO" id="GO:0004888">
    <property type="term" value="F:transmembrane signaling receptor activity"/>
    <property type="evidence" value="ECO:0007669"/>
    <property type="project" value="TreeGrafter"/>
</dbReference>
<dbReference type="AlphaFoldDB" id="A0A3Q2EAB3"/>
<dbReference type="InterPro" id="IPR003599">
    <property type="entry name" value="Ig_sub"/>
</dbReference>
<dbReference type="Ensembl" id="ENSCVAT00000022256.1">
    <property type="protein sequence ID" value="ENSCVAP00000029358.1"/>
    <property type="gene ID" value="ENSCVAG00000017065.1"/>
</dbReference>
<dbReference type="SMART" id="SM00409">
    <property type="entry name" value="IG"/>
    <property type="match status" value="1"/>
</dbReference>
<evidence type="ECO:0008006" key="9">
    <source>
        <dbReference type="Google" id="ProtNLM"/>
    </source>
</evidence>
<keyword evidence="2" id="KW-0812">Transmembrane</keyword>
<keyword evidence="8" id="KW-1185">Reference proteome</keyword>
<dbReference type="STRING" id="28743.ENSCVAP00000029358"/>
<dbReference type="InterPro" id="IPR036179">
    <property type="entry name" value="Ig-like_dom_sf"/>
</dbReference>
<organism evidence="7 8">
    <name type="scientific">Cyprinodon variegatus</name>
    <name type="common">Sheepshead minnow</name>
    <dbReference type="NCBI Taxonomy" id="28743"/>
    <lineage>
        <taxon>Eukaryota</taxon>
        <taxon>Metazoa</taxon>
        <taxon>Chordata</taxon>
        <taxon>Craniata</taxon>
        <taxon>Vertebrata</taxon>
        <taxon>Euteleostomi</taxon>
        <taxon>Actinopterygii</taxon>
        <taxon>Neopterygii</taxon>
        <taxon>Teleostei</taxon>
        <taxon>Neoteleostei</taxon>
        <taxon>Acanthomorphata</taxon>
        <taxon>Ovalentaria</taxon>
        <taxon>Atherinomorphae</taxon>
        <taxon>Cyprinodontiformes</taxon>
        <taxon>Cyprinodontidae</taxon>
        <taxon>Cyprinodon</taxon>
    </lineage>
</organism>
<evidence type="ECO:0000259" key="6">
    <source>
        <dbReference type="SMART" id="SM00409"/>
    </source>
</evidence>
<dbReference type="CDD" id="cd05716">
    <property type="entry name" value="IgV_pIgR_like"/>
    <property type="match status" value="1"/>
</dbReference>
<accession>A0A3Q2EAB3</accession>
<evidence type="ECO:0000256" key="1">
    <source>
        <dbReference type="ARBA" id="ARBA00004370"/>
    </source>
</evidence>
<feature type="chain" id="PRO_5018730290" description="Immunoglobulin subtype domain-containing protein" evidence="4">
    <location>
        <begin position="22"/>
        <end position="287"/>
    </location>
</feature>